<gene>
    <name evidence="1" type="ORF">BP01DRAFT_45682</name>
</gene>
<proteinExistence type="predicted"/>
<dbReference type="EMBL" id="KZ821232">
    <property type="protein sequence ID" value="PYH45206.1"/>
    <property type="molecule type" value="Genomic_DNA"/>
</dbReference>
<sequence length="67" mass="7280">MTGSSGVIPRLSLTWGGSLTDIPAIPVLYFHFLAKISYFPCAIFDGRKKDSQESAKKGKQMMKSAIG</sequence>
<keyword evidence="2" id="KW-1185">Reference proteome</keyword>
<reference evidence="1 2" key="1">
    <citation type="submission" date="2016-12" db="EMBL/GenBank/DDBJ databases">
        <title>The genomes of Aspergillus section Nigri reveals drivers in fungal speciation.</title>
        <authorList>
            <consortium name="DOE Joint Genome Institute"/>
            <person name="Vesth T.C."/>
            <person name="Nybo J."/>
            <person name="Theobald S."/>
            <person name="Brandl J."/>
            <person name="Frisvad J.C."/>
            <person name="Nielsen K.F."/>
            <person name="Lyhne E.K."/>
            <person name="Kogle M.E."/>
            <person name="Kuo A."/>
            <person name="Riley R."/>
            <person name="Clum A."/>
            <person name="Nolan M."/>
            <person name="Lipzen A."/>
            <person name="Salamov A."/>
            <person name="Henrissat B."/>
            <person name="Wiebenga A."/>
            <person name="De Vries R.P."/>
            <person name="Grigoriev I.V."/>
            <person name="Mortensen U.H."/>
            <person name="Andersen M.R."/>
            <person name="Baker S.E."/>
        </authorList>
    </citation>
    <scope>NUCLEOTIDE SEQUENCE [LARGE SCALE GENOMIC DNA]</scope>
    <source>
        <strain evidence="1 2">JOP 1030-1</strain>
    </source>
</reference>
<dbReference type="AlphaFoldDB" id="A0A318ZCM0"/>
<organism evidence="1 2">
    <name type="scientific">Aspergillus saccharolyticus JOP 1030-1</name>
    <dbReference type="NCBI Taxonomy" id="1450539"/>
    <lineage>
        <taxon>Eukaryota</taxon>
        <taxon>Fungi</taxon>
        <taxon>Dikarya</taxon>
        <taxon>Ascomycota</taxon>
        <taxon>Pezizomycotina</taxon>
        <taxon>Eurotiomycetes</taxon>
        <taxon>Eurotiomycetidae</taxon>
        <taxon>Eurotiales</taxon>
        <taxon>Aspergillaceae</taxon>
        <taxon>Aspergillus</taxon>
        <taxon>Aspergillus subgen. Circumdati</taxon>
    </lineage>
</organism>
<evidence type="ECO:0000313" key="2">
    <source>
        <dbReference type="Proteomes" id="UP000248349"/>
    </source>
</evidence>
<dbReference type="RefSeq" id="XP_025431188.1">
    <property type="nucleotide sequence ID" value="XM_025579871.1"/>
</dbReference>
<accession>A0A318ZCM0</accession>
<evidence type="ECO:0000313" key="1">
    <source>
        <dbReference type="EMBL" id="PYH45206.1"/>
    </source>
</evidence>
<name>A0A318ZCM0_9EURO</name>
<dbReference type="Proteomes" id="UP000248349">
    <property type="component" value="Unassembled WGS sequence"/>
</dbReference>
<dbReference type="GeneID" id="37081100"/>
<protein>
    <submittedName>
        <fullName evidence="1">Uncharacterized protein</fullName>
    </submittedName>
</protein>